<feature type="signal peptide" evidence="1">
    <location>
        <begin position="1"/>
        <end position="20"/>
    </location>
</feature>
<reference evidence="2 3" key="1">
    <citation type="submission" date="2021-03" db="EMBL/GenBank/DDBJ databases">
        <title>Whole genome sequence of Jiella sp. MQZ13P-4.</title>
        <authorList>
            <person name="Tuo L."/>
        </authorList>
    </citation>
    <scope>NUCLEOTIDE SEQUENCE [LARGE SCALE GENOMIC DNA]</scope>
    <source>
        <strain evidence="2 3">MQZ13P-4</strain>
    </source>
</reference>
<evidence type="ECO:0000313" key="3">
    <source>
        <dbReference type="Proteomes" id="UP000664288"/>
    </source>
</evidence>
<comment type="caution">
    <text evidence="2">The sequence shown here is derived from an EMBL/GenBank/DDBJ whole genome shotgun (WGS) entry which is preliminary data.</text>
</comment>
<keyword evidence="3" id="KW-1185">Reference proteome</keyword>
<dbReference type="PROSITE" id="PS51257">
    <property type="entry name" value="PROKAR_LIPOPROTEIN"/>
    <property type="match status" value="1"/>
</dbReference>
<gene>
    <name evidence="2" type="ORF">J1C47_16540</name>
</gene>
<evidence type="ECO:0000313" key="2">
    <source>
        <dbReference type="EMBL" id="MBO0905255.1"/>
    </source>
</evidence>
<proteinExistence type="predicted"/>
<evidence type="ECO:0008006" key="4">
    <source>
        <dbReference type="Google" id="ProtNLM"/>
    </source>
</evidence>
<sequence length="66" mass="6843">MKPLLLVAALAALSGCTSTASSTAVHKPSTAEAECARFGYTPGTPPYNECVTDMRQQAQVLATARS</sequence>
<dbReference type="EMBL" id="JAFMPY010000020">
    <property type="protein sequence ID" value="MBO0905255.1"/>
    <property type="molecule type" value="Genomic_DNA"/>
</dbReference>
<dbReference type="RefSeq" id="WP_207351899.1">
    <property type="nucleotide sequence ID" value="NZ_JAFMPY010000020.1"/>
</dbReference>
<name>A0ABS3J6F0_9HYPH</name>
<organism evidence="2 3">
    <name type="scientific">Jiella sonneratiae</name>
    <dbReference type="NCBI Taxonomy" id="2816856"/>
    <lineage>
        <taxon>Bacteria</taxon>
        <taxon>Pseudomonadati</taxon>
        <taxon>Pseudomonadota</taxon>
        <taxon>Alphaproteobacteria</taxon>
        <taxon>Hyphomicrobiales</taxon>
        <taxon>Aurantimonadaceae</taxon>
        <taxon>Jiella</taxon>
    </lineage>
</organism>
<feature type="chain" id="PRO_5046975968" description="Lipoprotein" evidence="1">
    <location>
        <begin position="21"/>
        <end position="66"/>
    </location>
</feature>
<protein>
    <recommendedName>
        <fullName evidence="4">Lipoprotein</fullName>
    </recommendedName>
</protein>
<keyword evidence="1" id="KW-0732">Signal</keyword>
<evidence type="ECO:0000256" key="1">
    <source>
        <dbReference type="SAM" id="SignalP"/>
    </source>
</evidence>
<accession>A0ABS3J6F0</accession>
<dbReference type="Proteomes" id="UP000664288">
    <property type="component" value="Unassembled WGS sequence"/>
</dbReference>